<dbReference type="EMBL" id="JAPDGR010000179">
    <property type="protein sequence ID" value="KAJ2994271.1"/>
    <property type="molecule type" value="Genomic_DNA"/>
</dbReference>
<evidence type="ECO:0000313" key="1">
    <source>
        <dbReference type="EMBL" id="KAJ2994271.1"/>
    </source>
</evidence>
<proteinExistence type="predicted"/>
<protein>
    <submittedName>
        <fullName evidence="1">Uncharacterized protein</fullName>
    </submittedName>
</protein>
<evidence type="ECO:0000313" key="2">
    <source>
        <dbReference type="Proteomes" id="UP001143856"/>
    </source>
</evidence>
<reference evidence="1" key="1">
    <citation type="submission" date="2022-10" db="EMBL/GenBank/DDBJ databases">
        <title>Genome Sequence of Xylaria curta.</title>
        <authorList>
            <person name="Buettner E."/>
        </authorList>
    </citation>
    <scope>NUCLEOTIDE SEQUENCE</scope>
    <source>
        <strain evidence="1">Babe10</strain>
    </source>
</reference>
<comment type="caution">
    <text evidence="1">The sequence shown here is derived from an EMBL/GenBank/DDBJ whole genome shotgun (WGS) entry which is preliminary data.</text>
</comment>
<organism evidence="1 2">
    <name type="scientific">Xylaria curta</name>
    <dbReference type="NCBI Taxonomy" id="42375"/>
    <lineage>
        <taxon>Eukaryota</taxon>
        <taxon>Fungi</taxon>
        <taxon>Dikarya</taxon>
        <taxon>Ascomycota</taxon>
        <taxon>Pezizomycotina</taxon>
        <taxon>Sordariomycetes</taxon>
        <taxon>Xylariomycetidae</taxon>
        <taxon>Xylariales</taxon>
        <taxon>Xylariaceae</taxon>
        <taxon>Xylaria</taxon>
    </lineage>
</organism>
<accession>A0ACC1PM12</accession>
<sequence length="1078" mass="120258">MATTEALATRCLWIPWTLRTPTLSALIIISLLLVACIEMLAQKGAKEGGLSLSESIDSIPQISFLASSYLPTFLALSYCLIWSWVDLDSKRIQPWLELSKEGGSTAQSSLFLDYSSEFLAFTPFRAARRRHWLVFYTGTIVVIVSWLITPLQSSIFGVGPIRLTRQAFVSAPASLVPIPDQASLLDVEILNDAFAITWLGRDFPFSMTADYALLPFESKSAIPPFATSVYLKSWTWQLTTDLNCWPATVNGSNHFFHVNNGQGCEVELGFFSTTSWLLDTQYSMLYVGYYRNDWLDYYLEGPSCSKNASHQFLAISAARNSTADPWEWNYMSITAIFCQPQYSKRNVSVILSKDTLMPVEGSIVPNGNNAALLESEFNITAFEYLLGTGRPPVNLVRDYPKQQTLEQYPQLVGNRIEWPNTNIIGFTIGSQNYSDAELHNPSALAAAHTMAHRTLFSTTISHLLSNTSDVSPVPQGGLIQYTTYGVIVSRPISAVVEALLLIVATLAGCALYHYQDHSDDATLREHLRGNSYFLREKNEAGRITLCLDKSQNIRPRTPQQNSSCSLERDYEPIQPSALSPVAGKGIIGFLLIGVAALLYLKQQQSNSGGLTPPSSNFEVRQLLENYIPTVFAMLLEPFWIMLNRMYCVFQPFSELQKGRSLPQHSVLAKYTSMPPQLAVWRSAKAHQYLLMFICLATLLANILALSLSGLFNDTPRVVTYKTMVKPTRIAAPSRNDILMHNRIPGLYQDHFQALMANLSSKTRLPLWTDNTNFYLPFGQPRDRSLARGDQLKATTLGFGIESQCSPIHSNDSFGGPAAKLSLTNTKVAIAFSARLPNGSNVQCSFEEFAPPWDSLFPGRPSAMELILGPWDLCWPEMPWVAGWLRVHQQESGNRTLRSVLLNCQSNLRAAMFDVTVDTDGNIIRAENLGDPGANLEHWPANLSQLVTASLNEINLYTPGFGRLWRNKTVTTDWINHLLTLMMGSRSIVDPSQEVPDSTTVRPILEDLQQRLAAVVFGLNPSFFQKAADNADLIPATIIRTETRIFLSETAFILSVFHFGFLYFHCRSCVCTRTRHPAP</sequence>
<dbReference type="Proteomes" id="UP001143856">
    <property type="component" value="Unassembled WGS sequence"/>
</dbReference>
<gene>
    <name evidence="1" type="ORF">NUW58_g1602</name>
</gene>
<keyword evidence="2" id="KW-1185">Reference proteome</keyword>
<name>A0ACC1PM12_9PEZI</name>